<evidence type="ECO:0000256" key="5">
    <source>
        <dbReference type="ARBA" id="ARBA00047720"/>
    </source>
</evidence>
<dbReference type="Gene3D" id="3.20.20.140">
    <property type="entry name" value="Metal-dependent hydrolases"/>
    <property type="match status" value="1"/>
</dbReference>
<evidence type="ECO:0000313" key="10">
    <source>
        <dbReference type="EMBL" id="NVN30372.1"/>
    </source>
</evidence>
<accession>A0A839V1M6</accession>
<evidence type="ECO:0000259" key="8">
    <source>
        <dbReference type="Pfam" id="PF13382"/>
    </source>
</evidence>
<dbReference type="GO" id="GO:0000034">
    <property type="term" value="F:adenine deaminase activity"/>
    <property type="evidence" value="ECO:0007669"/>
    <property type="project" value="UniProtKB-UniRule"/>
</dbReference>
<dbReference type="InterPro" id="IPR006680">
    <property type="entry name" value="Amidohydro-rel"/>
</dbReference>
<dbReference type="Proteomes" id="UP000557688">
    <property type="component" value="Unassembled WGS sequence"/>
</dbReference>
<dbReference type="InterPro" id="IPR011059">
    <property type="entry name" value="Metal-dep_hydrolase_composite"/>
</dbReference>
<evidence type="ECO:0000256" key="1">
    <source>
        <dbReference type="ARBA" id="ARBA00006773"/>
    </source>
</evidence>
<name>A0A839V1M6_9PROT</name>
<dbReference type="Pfam" id="PF01979">
    <property type="entry name" value="Amidohydro_1"/>
    <property type="match status" value="1"/>
</dbReference>
<dbReference type="HAMAP" id="MF_01518">
    <property type="entry name" value="Adenine_deamin"/>
    <property type="match status" value="1"/>
</dbReference>
<dbReference type="EMBL" id="JABXXQ010000142">
    <property type="protein sequence ID" value="NVN30372.1"/>
    <property type="molecule type" value="Genomic_DNA"/>
</dbReference>
<evidence type="ECO:0000313" key="11">
    <source>
        <dbReference type="Proteomes" id="UP000557688"/>
    </source>
</evidence>
<comment type="similarity">
    <text evidence="1 6">Belongs to the metallo-dependent hydrolases superfamily. Adenine deaminase family.</text>
</comment>
<keyword evidence="3 6" id="KW-0378">Hydrolase</keyword>
<evidence type="ECO:0000259" key="7">
    <source>
        <dbReference type="Pfam" id="PF01979"/>
    </source>
</evidence>
<comment type="caution">
    <text evidence="9">The sequence shown here is derived from an EMBL/GenBank/DDBJ whole genome shotgun (WGS) entry which is preliminary data.</text>
</comment>
<dbReference type="Pfam" id="PF13382">
    <property type="entry name" value="Adenine_deam_C"/>
    <property type="match status" value="1"/>
</dbReference>
<evidence type="ECO:0000313" key="9">
    <source>
        <dbReference type="EMBL" id="MBB3174424.1"/>
    </source>
</evidence>
<evidence type="ECO:0000256" key="6">
    <source>
        <dbReference type="HAMAP-Rule" id="MF_01518"/>
    </source>
</evidence>
<evidence type="ECO:0000256" key="3">
    <source>
        <dbReference type="ARBA" id="ARBA00022801"/>
    </source>
</evidence>
<sequence length="599" mass="64048">MPTLTRFSVRPLAQMTRQLAAVASGRAEPDGVITGARVLSTYSDRILPERELWLSGGRIAAVQPAGRYRGAAPRYDARGGIIAPGLVDPHIHIESSMVTACAYAEGALLDGVTTIFCDSHEIGNVMDVAGIEAMIEDARAAPLSIFLTVPSTVPATSAALETAGGDLTADKIAALFDRWPEAVALGEKMDFVPVTMGDERAHAILAASLSRGRPVSGHIYGREFVAAYAASGITDTHEAIDRDIADDLLEAGLWLFLRGGPPTTPWHSLPDAIRTITELGASPKRIAVCTDDRDADDLLHFGLDWVVREAVRAGMTPAQAWSMGSLHGATRFGMEGEIGGLGGGRRADLVLLDDDLRPRCTWYGGELVVEERRITPVLDAALSARYRYPDAAYHTVRLPTSLQLTPDLPGTAVTAHTIRTELPGIMLGHVTLRLEPAPDWRTHFDTHDLCFVTVIERHGKSAGNVAHGLLNGFGLRDGAVASSVGHDSHNIIVAGTDEADMQIALAAIEKAQGGVCVVRGGQVTAMVDLPIAGLLSDRRVGEVAEATRALKAEWTRAGCTIPYMGFNLIPLSVIPEIRITDRGLVLVPQMRLQPLFEPV</sequence>
<evidence type="ECO:0000256" key="4">
    <source>
        <dbReference type="ARBA" id="ARBA00023211"/>
    </source>
</evidence>
<feature type="domain" description="Amidohydrolase-related" evidence="7">
    <location>
        <begin position="81"/>
        <end position="362"/>
    </location>
</feature>
<keyword evidence="11" id="KW-1185">Reference proteome</keyword>
<dbReference type="InterPro" id="IPR032466">
    <property type="entry name" value="Metal_Hydrolase"/>
</dbReference>
<evidence type="ECO:0000313" key="12">
    <source>
        <dbReference type="Proteomes" id="UP000565205"/>
    </source>
</evidence>
<reference evidence="9 11" key="2">
    <citation type="submission" date="2020-08" db="EMBL/GenBank/DDBJ databases">
        <title>Genomic Encyclopedia of Type Strains, Phase III (KMG-III): the genomes of soil and plant-associated and newly described type strains.</title>
        <authorList>
            <person name="Whitman W."/>
        </authorList>
    </citation>
    <scope>NUCLEOTIDE SEQUENCE [LARGE SCALE GENOMIC DNA]</scope>
    <source>
        <strain evidence="9 11">CECT 8088</strain>
    </source>
</reference>
<keyword evidence="4 6" id="KW-0464">Manganese</keyword>
<dbReference type="SUPFAM" id="SSF51556">
    <property type="entry name" value="Metallo-dependent hydrolases"/>
    <property type="match status" value="1"/>
</dbReference>
<proteinExistence type="inferred from homology"/>
<dbReference type="GO" id="GO:0006146">
    <property type="term" value="P:adenine catabolic process"/>
    <property type="evidence" value="ECO:0007669"/>
    <property type="project" value="InterPro"/>
</dbReference>
<dbReference type="EC" id="3.5.4.2" evidence="2 6"/>
<dbReference type="RefSeq" id="WP_176623850.1">
    <property type="nucleotide sequence ID" value="NZ_JABXXQ010000142.1"/>
</dbReference>
<dbReference type="Proteomes" id="UP000565205">
    <property type="component" value="Unassembled WGS sequence"/>
</dbReference>
<dbReference type="SUPFAM" id="SSF51338">
    <property type="entry name" value="Composite domain of metallo-dependent hydrolases"/>
    <property type="match status" value="1"/>
</dbReference>
<dbReference type="InterPro" id="IPR026912">
    <property type="entry name" value="Adenine_deam_C"/>
</dbReference>
<dbReference type="Gene3D" id="2.30.40.10">
    <property type="entry name" value="Urease, subunit C, domain 1"/>
    <property type="match status" value="1"/>
</dbReference>
<comment type="cofactor">
    <cofactor evidence="6">
        <name>Mn(2+)</name>
        <dbReference type="ChEBI" id="CHEBI:29035"/>
    </cofactor>
</comment>
<comment type="catalytic activity">
    <reaction evidence="5 6">
        <text>adenine + H2O + H(+) = hypoxanthine + NH4(+)</text>
        <dbReference type="Rhea" id="RHEA:23688"/>
        <dbReference type="ChEBI" id="CHEBI:15377"/>
        <dbReference type="ChEBI" id="CHEBI:15378"/>
        <dbReference type="ChEBI" id="CHEBI:16708"/>
        <dbReference type="ChEBI" id="CHEBI:17368"/>
        <dbReference type="ChEBI" id="CHEBI:28938"/>
        <dbReference type="EC" id="3.5.4.2"/>
    </reaction>
</comment>
<dbReference type="InterPro" id="IPR006679">
    <property type="entry name" value="Adenine_deam"/>
</dbReference>
<feature type="domain" description="Adenine deaminase C-terminal" evidence="8">
    <location>
        <begin position="446"/>
        <end position="587"/>
    </location>
</feature>
<reference evidence="10 12" key="1">
    <citation type="submission" date="2020-06" db="EMBL/GenBank/DDBJ databases">
        <title>Description of novel acetic acid bacteria.</title>
        <authorList>
            <person name="Sombolestani A."/>
        </authorList>
    </citation>
    <scope>NUCLEOTIDE SEQUENCE [LARGE SCALE GENOMIC DNA]</scope>
    <source>
        <strain evidence="10 12">LMG 26838</strain>
    </source>
</reference>
<organism evidence="9 11">
    <name type="scientific">Endobacter medicaginis</name>
    <dbReference type="NCBI Taxonomy" id="1181271"/>
    <lineage>
        <taxon>Bacteria</taxon>
        <taxon>Pseudomonadati</taxon>
        <taxon>Pseudomonadota</taxon>
        <taxon>Alphaproteobacteria</taxon>
        <taxon>Acetobacterales</taxon>
        <taxon>Acetobacteraceae</taxon>
        <taxon>Endobacter</taxon>
    </lineage>
</organism>
<protein>
    <recommendedName>
        <fullName evidence="2 6">Adenine deaminase</fullName>
        <shortName evidence="6">Adenase</shortName>
        <shortName evidence="6">Adenine aminase</shortName>
        <ecNumber evidence="2 6">3.5.4.2</ecNumber>
    </recommendedName>
</protein>
<gene>
    <name evidence="6" type="primary">ade</name>
    <name evidence="9" type="ORF">FHR90_002265</name>
    <name evidence="10" type="ORF">HUK83_08495</name>
</gene>
<evidence type="ECO:0000256" key="2">
    <source>
        <dbReference type="ARBA" id="ARBA00012782"/>
    </source>
</evidence>
<dbReference type="PANTHER" id="PTHR11113:SF2">
    <property type="entry name" value="ADENINE DEAMINASE"/>
    <property type="match status" value="1"/>
</dbReference>
<dbReference type="AlphaFoldDB" id="A0A839V1M6"/>
<dbReference type="PANTHER" id="PTHR11113">
    <property type="entry name" value="N-ACETYLGLUCOSAMINE-6-PHOSPHATE DEACETYLASE"/>
    <property type="match status" value="1"/>
</dbReference>
<dbReference type="EMBL" id="JACHXV010000007">
    <property type="protein sequence ID" value="MBB3174424.1"/>
    <property type="molecule type" value="Genomic_DNA"/>
</dbReference>